<protein>
    <submittedName>
        <fullName evidence="1">Uncharacterized protein</fullName>
    </submittedName>
</protein>
<dbReference type="VEuPathDB" id="VectorBase:SSCA007079"/>
<sequence>RLAVWKGRAALSPPALAKEGNPLGGWGGTKALRGPTHKGGLRALALAPVPPVSLGRDSLWPRQAGAHAVSALT</sequence>
<name>A0A131ZZB6_SARSC</name>
<gene>
    <name evidence="1" type="ORF">QR98_0022850</name>
</gene>
<dbReference type="EMBL" id="JXLN01006443">
    <property type="protein sequence ID" value="KPM03849.1"/>
    <property type="molecule type" value="Genomic_DNA"/>
</dbReference>
<dbReference type="Proteomes" id="UP000616769">
    <property type="component" value="Unassembled WGS sequence"/>
</dbReference>
<evidence type="ECO:0000313" key="1">
    <source>
        <dbReference type="EMBL" id="KPM03849.1"/>
    </source>
</evidence>
<reference evidence="1 2" key="1">
    <citation type="journal article" date="2015" name="Parasit. Vectors">
        <title>Draft genome of the scabies mite.</title>
        <authorList>
            <person name="Rider S.D.Jr."/>
            <person name="Morgan M.S."/>
            <person name="Arlian L.G."/>
        </authorList>
    </citation>
    <scope>NUCLEOTIDE SEQUENCE [LARGE SCALE GENOMIC DNA]</scope>
    <source>
        <strain evidence="1">Arlian Lab</strain>
    </source>
</reference>
<proteinExistence type="predicted"/>
<comment type="caution">
    <text evidence="1">The sequence shown here is derived from an EMBL/GenBank/DDBJ whole genome shotgun (WGS) entry which is preliminary data.</text>
</comment>
<dbReference type="AlphaFoldDB" id="A0A131ZZB6"/>
<organism evidence="1 2">
    <name type="scientific">Sarcoptes scabiei</name>
    <name type="common">Itch mite</name>
    <name type="synonym">Acarus scabiei</name>
    <dbReference type="NCBI Taxonomy" id="52283"/>
    <lineage>
        <taxon>Eukaryota</taxon>
        <taxon>Metazoa</taxon>
        <taxon>Ecdysozoa</taxon>
        <taxon>Arthropoda</taxon>
        <taxon>Chelicerata</taxon>
        <taxon>Arachnida</taxon>
        <taxon>Acari</taxon>
        <taxon>Acariformes</taxon>
        <taxon>Sarcoptiformes</taxon>
        <taxon>Astigmata</taxon>
        <taxon>Psoroptidia</taxon>
        <taxon>Sarcoptoidea</taxon>
        <taxon>Sarcoptidae</taxon>
        <taxon>Sarcoptinae</taxon>
        <taxon>Sarcoptes</taxon>
    </lineage>
</organism>
<feature type="non-terminal residue" evidence="1">
    <location>
        <position position="1"/>
    </location>
</feature>
<evidence type="ECO:0000313" key="2">
    <source>
        <dbReference type="Proteomes" id="UP000616769"/>
    </source>
</evidence>
<accession>A0A131ZZB6</accession>